<evidence type="ECO:0000313" key="6">
    <source>
        <dbReference type="Proteomes" id="UP000316562"/>
    </source>
</evidence>
<protein>
    <recommendedName>
        <fullName evidence="4">Nitroreductase domain-containing protein</fullName>
    </recommendedName>
</protein>
<dbReference type="InterPro" id="IPR050627">
    <property type="entry name" value="Nitroreductase/BluB"/>
</dbReference>
<evidence type="ECO:0000259" key="4">
    <source>
        <dbReference type="Pfam" id="PF00881"/>
    </source>
</evidence>
<proteinExistence type="predicted"/>
<feature type="domain" description="Nitroreductase" evidence="4">
    <location>
        <begin position="7"/>
        <end position="194"/>
    </location>
</feature>
<evidence type="ECO:0000256" key="3">
    <source>
        <dbReference type="ARBA" id="ARBA00023002"/>
    </source>
</evidence>
<sequence>MELFEAILTRSSKRDFEDRAIPKETIDKILSASLRAPSWANSQPWEIAVSTGKTSDIIKKEIYERASKDDPGCPDFPFPECWPELQAKNMFESGKHRYEALCIGRDDTAKRLETVLSNYLFFGSQTAIFIYMDERLTNWSILDCGIFIQNILLCAHAAGLGACPQAYLVRYPDVLRKTLKLSESKKFLLGISIGFYKKDSIINNIETSRVKLNDAIRYYD</sequence>
<organism evidence="5 6">
    <name type="scientific">Acididesulfobacter guangdongensis</name>
    <dbReference type="NCBI Taxonomy" id="2597225"/>
    <lineage>
        <taxon>Bacteria</taxon>
        <taxon>Deltaproteobacteria</taxon>
        <taxon>Candidatus Acidulodesulfobacterales</taxon>
        <taxon>Candidatus Acididesulfobacter</taxon>
    </lineage>
</organism>
<dbReference type="Pfam" id="PF00881">
    <property type="entry name" value="Nitroreductase"/>
    <property type="match status" value="1"/>
</dbReference>
<dbReference type="Proteomes" id="UP000316562">
    <property type="component" value="Unassembled WGS sequence"/>
</dbReference>
<dbReference type="Gene3D" id="3.40.109.10">
    <property type="entry name" value="NADH Oxidase"/>
    <property type="match status" value="1"/>
</dbReference>
<dbReference type="InterPro" id="IPR000415">
    <property type="entry name" value="Nitroreductase-like"/>
</dbReference>
<keyword evidence="3" id="KW-0560">Oxidoreductase</keyword>
<dbReference type="SUPFAM" id="SSF55469">
    <property type="entry name" value="FMN-dependent nitroreductase-like"/>
    <property type="match status" value="1"/>
</dbReference>
<name>A0A519BIP2_ACIG2</name>
<reference evidence="5 6" key="1">
    <citation type="journal article" date="2019" name="ISME J.">
        <title>Insights into ecological role of a new deltaproteobacterial order Candidatus Acidulodesulfobacterales by metagenomics and metatranscriptomics.</title>
        <authorList>
            <person name="Tan S."/>
            <person name="Liu J."/>
            <person name="Fang Y."/>
            <person name="Hedlund B.P."/>
            <person name="Lian Z.H."/>
            <person name="Huang L.Y."/>
            <person name="Li J.T."/>
            <person name="Huang L.N."/>
            <person name="Li W.J."/>
            <person name="Jiang H.C."/>
            <person name="Dong H.L."/>
            <person name="Shu W.S."/>
        </authorList>
    </citation>
    <scope>NUCLEOTIDE SEQUENCE [LARGE SCALE GENOMIC DNA]</scope>
    <source>
        <strain evidence="5">AP2</strain>
    </source>
</reference>
<dbReference type="EMBL" id="SGBC01000001">
    <property type="protein sequence ID" value="RZD17143.1"/>
    <property type="molecule type" value="Genomic_DNA"/>
</dbReference>
<evidence type="ECO:0000256" key="1">
    <source>
        <dbReference type="ARBA" id="ARBA00022630"/>
    </source>
</evidence>
<dbReference type="AlphaFoldDB" id="A0A519BIP2"/>
<dbReference type="PANTHER" id="PTHR23026">
    <property type="entry name" value="NADPH NITROREDUCTASE"/>
    <property type="match status" value="1"/>
</dbReference>
<dbReference type="GO" id="GO:0016491">
    <property type="term" value="F:oxidoreductase activity"/>
    <property type="evidence" value="ECO:0007669"/>
    <property type="project" value="UniProtKB-KW"/>
</dbReference>
<keyword evidence="1" id="KW-0285">Flavoprotein</keyword>
<accession>A0A519BIP2</accession>
<gene>
    <name evidence="5" type="ORF">EVJ46_02640</name>
</gene>
<evidence type="ECO:0000313" key="5">
    <source>
        <dbReference type="EMBL" id="RZD17143.1"/>
    </source>
</evidence>
<dbReference type="CDD" id="cd02136">
    <property type="entry name" value="PnbA_NfnB-like"/>
    <property type="match status" value="1"/>
</dbReference>
<keyword evidence="2" id="KW-0288">FMN</keyword>
<evidence type="ECO:0000256" key="2">
    <source>
        <dbReference type="ARBA" id="ARBA00022643"/>
    </source>
</evidence>
<dbReference type="InterPro" id="IPR029479">
    <property type="entry name" value="Nitroreductase"/>
</dbReference>
<comment type="caution">
    <text evidence="5">The sequence shown here is derived from an EMBL/GenBank/DDBJ whole genome shotgun (WGS) entry which is preliminary data.</text>
</comment>
<dbReference type="PANTHER" id="PTHR23026:SF90">
    <property type="entry name" value="IODOTYROSINE DEIODINASE 1"/>
    <property type="match status" value="1"/>
</dbReference>